<feature type="transmembrane region" description="Helical" evidence="1">
    <location>
        <begin position="241"/>
        <end position="264"/>
    </location>
</feature>
<feature type="transmembrane region" description="Helical" evidence="1">
    <location>
        <begin position="276"/>
        <end position="293"/>
    </location>
</feature>
<dbReference type="RefSeq" id="WP_024364278.1">
    <property type="nucleotide sequence ID" value="NZ_BJNS01000016.1"/>
</dbReference>
<protein>
    <submittedName>
        <fullName evidence="4">Integral inner membrane protein</fullName>
    </submittedName>
</protein>
<dbReference type="EMBL" id="CP019980">
    <property type="protein sequence ID" value="AVK97591.1"/>
    <property type="molecule type" value="Genomic_DNA"/>
</dbReference>
<evidence type="ECO:0000313" key="4">
    <source>
        <dbReference type="EMBL" id="SUV16495.1"/>
    </source>
</evidence>
<reference evidence="4 6" key="2">
    <citation type="submission" date="2018-06" db="EMBL/GenBank/DDBJ databases">
        <authorList>
            <consortium name="Pathogen Informatics"/>
            <person name="Doyle S."/>
        </authorList>
    </citation>
    <scope>NUCLEOTIDE SEQUENCE [LARGE SCALE GENOMIC DNA]</scope>
    <source>
        <strain evidence="4 6">NCTC10338</strain>
    </source>
</reference>
<feature type="transmembrane region" description="Helical" evidence="1">
    <location>
        <begin position="314"/>
        <end position="332"/>
    </location>
</feature>
<dbReference type="AlphaFoldDB" id="A0A2S0K2L9"/>
<feature type="transmembrane region" description="Helical" evidence="1">
    <location>
        <begin position="122"/>
        <end position="139"/>
    </location>
</feature>
<dbReference type="Proteomes" id="UP000238825">
    <property type="component" value="Chromosome"/>
</dbReference>
<evidence type="ECO:0000256" key="1">
    <source>
        <dbReference type="SAM" id="Phobius"/>
    </source>
</evidence>
<feature type="transmembrane region" description="Helical" evidence="1">
    <location>
        <begin position="209"/>
        <end position="229"/>
    </location>
</feature>
<dbReference type="Pfam" id="PF04235">
    <property type="entry name" value="DUF418"/>
    <property type="match status" value="1"/>
</dbReference>
<feature type="transmembrane region" description="Helical" evidence="1">
    <location>
        <begin position="92"/>
        <end position="116"/>
    </location>
</feature>
<dbReference type="Proteomes" id="UP000255295">
    <property type="component" value="Unassembled WGS sequence"/>
</dbReference>
<keyword evidence="1" id="KW-1133">Transmembrane helix</keyword>
<evidence type="ECO:0000313" key="3">
    <source>
        <dbReference type="EMBL" id="AVK97591.1"/>
    </source>
</evidence>
<evidence type="ECO:0000259" key="2">
    <source>
        <dbReference type="Pfam" id="PF04235"/>
    </source>
</evidence>
<feature type="transmembrane region" description="Helical" evidence="1">
    <location>
        <begin position="20"/>
        <end position="43"/>
    </location>
</feature>
<evidence type="ECO:0000313" key="5">
    <source>
        <dbReference type="Proteomes" id="UP000238825"/>
    </source>
</evidence>
<dbReference type="InterPro" id="IPR007349">
    <property type="entry name" value="DUF418"/>
</dbReference>
<dbReference type="PANTHER" id="PTHR30590">
    <property type="entry name" value="INNER MEMBRANE PROTEIN"/>
    <property type="match status" value="1"/>
</dbReference>
<dbReference type="PANTHER" id="PTHR30590:SF2">
    <property type="entry name" value="INNER MEMBRANE PROTEIN"/>
    <property type="match status" value="1"/>
</dbReference>
<feature type="transmembrane region" description="Helical" evidence="1">
    <location>
        <begin position="144"/>
        <end position="164"/>
    </location>
</feature>
<organism evidence="3 5">
    <name type="scientific">Lysinibacillus sphaericus</name>
    <name type="common">Bacillus sphaericus</name>
    <dbReference type="NCBI Taxonomy" id="1421"/>
    <lineage>
        <taxon>Bacteria</taxon>
        <taxon>Bacillati</taxon>
        <taxon>Bacillota</taxon>
        <taxon>Bacilli</taxon>
        <taxon>Bacillales</taxon>
        <taxon>Bacillaceae</taxon>
        <taxon>Lysinibacillus</taxon>
    </lineage>
</organism>
<sequence length="392" mass="44765">MTQKFTPLPEKSRTISIDVLRGFALLGILLVNMPTFHSPFLYLDSFTYWPSKMDKFFQGIVDLFAQANFYPLFAFLFGYGAMIIADRSQVKGIYFPAFFARRLAILLIIGCIHAFLIWNGDILITYAITGFFFILFYRLSGQMLLRVGVVIYCIPVLFTTFLSMHSQEHFSENVDAVQTSIQNYSSGSVLEILKQRATDWAYMNLEMSAVTLGIGVLGLMLLGAAFAKLRWLVDVDNHKRLLIGLLITGLIFGLGARIASSFYMDSLFLVIMQEQFSGAFIALFYMIVIVLSTQTTIGQKLLKPFANVGRLSMSNYLLQSIAMTFIFYSYGLGLYGSISYTAGFVLVFAFFIFQTLLSKWWMTRFQYGPIEYIWRWGTYGQKPTFKKQKMPY</sequence>
<name>A0A2S0K2L9_LYSSH</name>
<dbReference type="GeneID" id="48277620"/>
<keyword evidence="1" id="KW-0472">Membrane</keyword>
<feature type="transmembrane region" description="Helical" evidence="1">
    <location>
        <begin position="338"/>
        <end position="357"/>
    </location>
</feature>
<dbReference type="EMBL" id="UFSZ01000001">
    <property type="protein sequence ID" value="SUV16495.1"/>
    <property type="molecule type" value="Genomic_DNA"/>
</dbReference>
<feature type="domain" description="DUF418" evidence="2">
    <location>
        <begin position="227"/>
        <end position="380"/>
    </location>
</feature>
<keyword evidence="1" id="KW-0812">Transmembrane</keyword>
<gene>
    <name evidence="3" type="ORF">LS41612_15570</name>
    <name evidence="4" type="ORF">NCTC10338_01574</name>
</gene>
<feature type="transmembrane region" description="Helical" evidence="1">
    <location>
        <begin position="63"/>
        <end position="85"/>
    </location>
</feature>
<dbReference type="InterPro" id="IPR052529">
    <property type="entry name" value="Bact_Transport_Assoc"/>
</dbReference>
<proteinExistence type="predicted"/>
<evidence type="ECO:0000313" key="6">
    <source>
        <dbReference type="Proteomes" id="UP000255295"/>
    </source>
</evidence>
<reference evidence="3 5" key="1">
    <citation type="submission" date="2017-03" db="EMBL/GenBank/DDBJ databases">
        <title>The whole genome sequencing and assembly of Lysinibacillus sphaericus DSM 28T strain.</title>
        <authorList>
            <person name="Lee Y.-J."/>
            <person name="Yi H."/>
            <person name="Bahn Y.-S."/>
            <person name="Kim J.F."/>
            <person name="Lee D.-W."/>
        </authorList>
    </citation>
    <scope>NUCLEOTIDE SEQUENCE [LARGE SCALE GENOMIC DNA]</scope>
    <source>
        <strain evidence="3 5">DSM 28</strain>
    </source>
</reference>
<accession>A0A2S0K2L9</accession>